<keyword evidence="2" id="KW-1185">Reference proteome</keyword>
<accession>A0ABV0NE76</accession>
<evidence type="ECO:0000313" key="1">
    <source>
        <dbReference type="EMBL" id="MEQ2169719.1"/>
    </source>
</evidence>
<dbReference type="EMBL" id="JAHRIO010033856">
    <property type="protein sequence ID" value="MEQ2169719.1"/>
    <property type="molecule type" value="Genomic_DNA"/>
</dbReference>
<sequence length="152" mass="17223">MLCVMSEEEGVISKLFPHGLSKISLYTKAFRDPFSETKDPRSAPENQPHSIMRPPPNLTLVTIKSDKYRSPGNCQTQTCLSDCQMEKGNSILYTCGHGIDWNTSFQLFGRVSKYFWQYSVFHHLNIKLGLQKVVISCVAQFNNTCEPDVVLS</sequence>
<comment type="caution">
    <text evidence="1">The sequence shown here is derived from an EMBL/GenBank/DDBJ whole genome shotgun (WGS) entry which is preliminary data.</text>
</comment>
<organism evidence="1 2">
    <name type="scientific">Goodea atripinnis</name>
    <dbReference type="NCBI Taxonomy" id="208336"/>
    <lineage>
        <taxon>Eukaryota</taxon>
        <taxon>Metazoa</taxon>
        <taxon>Chordata</taxon>
        <taxon>Craniata</taxon>
        <taxon>Vertebrata</taxon>
        <taxon>Euteleostomi</taxon>
        <taxon>Actinopterygii</taxon>
        <taxon>Neopterygii</taxon>
        <taxon>Teleostei</taxon>
        <taxon>Neoteleostei</taxon>
        <taxon>Acanthomorphata</taxon>
        <taxon>Ovalentaria</taxon>
        <taxon>Atherinomorphae</taxon>
        <taxon>Cyprinodontiformes</taxon>
        <taxon>Goodeidae</taxon>
        <taxon>Goodea</taxon>
    </lineage>
</organism>
<dbReference type="Proteomes" id="UP001476798">
    <property type="component" value="Unassembled WGS sequence"/>
</dbReference>
<name>A0ABV0NE76_9TELE</name>
<gene>
    <name evidence="1" type="ORF">GOODEAATRI_028227</name>
</gene>
<protein>
    <submittedName>
        <fullName evidence="1">Uncharacterized protein</fullName>
    </submittedName>
</protein>
<evidence type="ECO:0000313" key="2">
    <source>
        <dbReference type="Proteomes" id="UP001476798"/>
    </source>
</evidence>
<reference evidence="1 2" key="1">
    <citation type="submission" date="2021-06" db="EMBL/GenBank/DDBJ databases">
        <authorList>
            <person name="Palmer J.M."/>
        </authorList>
    </citation>
    <scope>NUCLEOTIDE SEQUENCE [LARGE SCALE GENOMIC DNA]</scope>
    <source>
        <strain evidence="1 2">GA_2019</strain>
        <tissue evidence="1">Muscle</tissue>
    </source>
</reference>
<proteinExistence type="predicted"/>